<gene>
    <name evidence="1" type="ORF">GMARGA_LOCUS27142</name>
</gene>
<evidence type="ECO:0000313" key="2">
    <source>
        <dbReference type="Proteomes" id="UP000789901"/>
    </source>
</evidence>
<protein>
    <submittedName>
        <fullName evidence="1">31853_t:CDS:1</fullName>
    </submittedName>
</protein>
<organism evidence="1 2">
    <name type="scientific">Gigaspora margarita</name>
    <dbReference type="NCBI Taxonomy" id="4874"/>
    <lineage>
        <taxon>Eukaryota</taxon>
        <taxon>Fungi</taxon>
        <taxon>Fungi incertae sedis</taxon>
        <taxon>Mucoromycota</taxon>
        <taxon>Glomeromycotina</taxon>
        <taxon>Glomeromycetes</taxon>
        <taxon>Diversisporales</taxon>
        <taxon>Gigasporaceae</taxon>
        <taxon>Gigaspora</taxon>
    </lineage>
</organism>
<reference evidence="1 2" key="1">
    <citation type="submission" date="2021-06" db="EMBL/GenBank/DDBJ databases">
        <authorList>
            <person name="Kallberg Y."/>
            <person name="Tangrot J."/>
            <person name="Rosling A."/>
        </authorList>
    </citation>
    <scope>NUCLEOTIDE SEQUENCE [LARGE SCALE GENOMIC DNA]</scope>
    <source>
        <strain evidence="1 2">120-4 pot B 10/14</strain>
    </source>
</reference>
<comment type="caution">
    <text evidence="1">The sequence shown here is derived from an EMBL/GenBank/DDBJ whole genome shotgun (WGS) entry which is preliminary data.</text>
</comment>
<name>A0ABN7W697_GIGMA</name>
<evidence type="ECO:0000313" key="1">
    <source>
        <dbReference type="EMBL" id="CAG8818783.1"/>
    </source>
</evidence>
<keyword evidence="2" id="KW-1185">Reference proteome</keyword>
<sequence length="74" mass="8819">MEITSEQHIQIMNESEKYFNPHNGELNENQLKHEYMISQKDVDYEKCFTLYINDLLTIKSFAVSNNKQVSMPIY</sequence>
<accession>A0ABN7W697</accession>
<proteinExistence type="predicted"/>
<dbReference type="EMBL" id="CAJVQB010032768">
    <property type="protein sequence ID" value="CAG8818783.1"/>
    <property type="molecule type" value="Genomic_DNA"/>
</dbReference>
<dbReference type="Proteomes" id="UP000789901">
    <property type="component" value="Unassembled WGS sequence"/>
</dbReference>